<reference evidence="3" key="1">
    <citation type="journal article" date="2019" name="Int. J. Syst. Evol. Microbiol.">
        <title>The Global Catalogue of Microorganisms (GCM) 10K type strain sequencing project: providing services to taxonomists for standard genome sequencing and annotation.</title>
        <authorList>
            <consortium name="The Broad Institute Genomics Platform"/>
            <consortium name="The Broad Institute Genome Sequencing Center for Infectious Disease"/>
            <person name="Wu L."/>
            <person name="Ma J."/>
        </authorList>
    </citation>
    <scope>NUCLEOTIDE SEQUENCE [LARGE SCALE GENOMIC DNA]</scope>
    <source>
        <strain evidence="3">CGMCC 4.1782</strain>
    </source>
</reference>
<dbReference type="InterPro" id="IPR051531">
    <property type="entry name" value="N-acetyltransferase"/>
</dbReference>
<gene>
    <name evidence="2" type="ORF">ACFSKP_00515</name>
</gene>
<dbReference type="PANTHER" id="PTHR43792:SF13">
    <property type="entry name" value="ACETYLTRANSFERASE"/>
    <property type="match status" value="1"/>
</dbReference>
<sequence>MKTFETDEIKLIPLTEAQVVVFNKEPEKIIADLGVNNKTLFNPDVLQEINDKVVLPRLRAATAEEAVFHTRWLAVDKATNQVVAELMVKQGPDATGAIEIGYGVYPEFAGQGWMTKIVAAFLQWAKQHPKVKLVWAETAKDNLSSIRVLEKNGFAKFRENSLFYYWRVSIEK</sequence>
<feature type="domain" description="N-acetyltransferase" evidence="1">
    <location>
        <begin position="33"/>
        <end position="171"/>
    </location>
</feature>
<organism evidence="2 3">
    <name type="scientific">Pontibacter ruber</name>
    <dbReference type="NCBI Taxonomy" id="1343895"/>
    <lineage>
        <taxon>Bacteria</taxon>
        <taxon>Pseudomonadati</taxon>
        <taxon>Bacteroidota</taxon>
        <taxon>Cytophagia</taxon>
        <taxon>Cytophagales</taxon>
        <taxon>Hymenobacteraceae</taxon>
        <taxon>Pontibacter</taxon>
    </lineage>
</organism>
<dbReference type="SUPFAM" id="SSF55729">
    <property type="entry name" value="Acyl-CoA N-acyltransferases (Nat)"/>
    <property type="match status" value="1"/>
</dbReference>
<dbReference type="PANTHER" id="PTHR43792">
    <property type="entry name" value="GNAT FAMILY, PUTATIVE (AFU_ORTHOLOGUE AFUA_3G00765)-RELATED-RELATED"/>
    <property type="match status" value="1"/>
</dbReference>
<protein>
    <submittedName>
        <fullName evidence="2">GNAT family N-acetyltransferase</fullName>
        <ecNumber evidence="2">2.3.-.-</ecNumber>
    </submittedName>
</protein>
<proteinExistence type="predicted"/>
<comment type="caution">
    <text evidence="2">The sequence shown here is derived from an EMBL/GenBank/DDBJ whole genome shotgun (WGS) entry which is preliminary data.</text>
</comment>
<evidence type="ECO:0000313" key="3">
    <source>
        <dbReference type="Proteomes" id="UP001597374"/>
    </source>
</evidence>
<evidence type="ECO:0000259" key="1">
    <source>
        <dbReference type="PROSITE" id="PS51186"/>
    </source>
</evidence>
<dbReference type="RefSeq" id="WP_250429923.1">
    <property type="nucleotide sequence ID" value="NZ_JALPRR010000002.1"/>
</dbReference>
<accession>A0ABW5CS40</accession>
<keyword evidence="2" id="KW-0808">Transferase</keyword>
<dbReference type="Pfam" id="PF13302">
    <property type="entry name" value="Acetyltransf_3"/>
    <property type="match status" value="1"/>
</dbReference>
<dbReference type="Gene3D" id="3.40.630.30">
    <property type="match status" value="1"/>
</dbReference>
<evidence type="ECO:0000313" key="2">
    <source>
        <dbReference type="EMBL" id="MFD2244714.1"/>
    </source>
</evidence>
<dbReference type="EC" id="2.3.-.-" evidence="2"/>
<keyword evidence="3" id="KW-1185">Reference proteome</keyword>
<dbReference type="GO" id="GO:0016746">
    <property type="term" value="F:acyltransferase activity"/>
    <property type="evidence" value="ECO:0007669"/>
    <property type="project" value="UniProtKB-KW"/>
</dbReference>
<dbReference type="PROSITE" id="PS51186">
    <property type="entry name" value="GNAT"/>
    <property type="match status" value="1"/>
</dbReference>
<dbReference type="EMBL" id="JBHUIM010000001">
    <property type="protein sequence ID" value="MFD2244714.1"/>
    <property type="molecule type" value="Genomic_DNA"/>
</dbReference>
<name>A0ABW5CS40_9BACT</name>
<dbReference type="InterPro" id="IPR000182">
    <property type="entry name" value="GNAT_dom"/>
</dbReference>
<dbReference type="Proteomes" id="UP001597374">
    <property type="component" value="Unassembled WGS sequence"/>
</dbReference>
<dbReference type="CDD" id="cd04301">
    <property type="entry name" value="NAT_SF"/>
    <property type="match status" value="1"/>
</dbReference>
<dbReference type="InterPro" id="IPR016181">
    <property type="entry name" value="Acyl_CoA_acyltransferase"/>
</dbReference>
<keyword evidence="2" id="KW-0012">Acyltransferase</keyword>